<dbReference type="PaxDb" id="65489-OBART01G15730.1"/>
<reference evidence="1" key="1">
    <citation type="journal article" date="2009" name="Rice">
        <title>De Novo Next Generation Sequencing of Plant Genomes.</title>
        <authorList>
            <person name="Rounsley S."/>
            <person name="Marri P.R."/>
            <person name="Yu Y."/>
            <person name="He R."/>
            <person name="Sisneros N."/>
            <person name="Goicoechea J.L."/>
            <person name="Lee S.J."/>
            <person name="Angelova A."/>
            <person name="Kudrna D."/>
            <person name="Luo M."/>
            <person name="Affourtit J."/>
            <person name="Desany B."/>
            <person name="Knight J."/>
            <person name="Niazi F."/>
            <person name="Egholm M."/>
            <person name="Wing R.A."/>
        </authorList>
    </citation>
    <scope>NUCLEOTIDE SEQUENCE [LARGE SCALE GENOMIC DNA]</scope>
    <source>
        <strain evidence="1">cv. IRGC 105608</strain>
    </source>
</reference>
<evidence type="ECO:0000313" key="2">
    <source>
        <dbReference type="Proteomes" id="UP000026960"/>
    </source>
</evidence>
<dbReference type="Gramene" id="OBART01G15730.1">
    <property type="protein sequence ID" value="OBART01G15730.1"/>
    <property type="gene ID" value="OBART01G15730"/>
</dbReference>
<proteinExistence type="predicted"/>
<sequence length="178" mass="19799">MEVEGRQRQVCDHHEEDAFVAVDIGLLSRGNLAVITDYGAATDYLFPHHREQLLRTHTTSFPKLKLDHSILPTLLLKNNCKLREKNTSPTQESGDHHLRPPPVPSPLWDNTTTHFQHALVCRMKSGLVQVRDEDDTVVLDKSISPDLACGGRLHQGETSLEGVSCHGCKRGDPSNPTV</sequence>
<reference evidence="1" key="2">
    <citation type="submission" date="2015-03" db="UniProtKB">
        <authorList>
            <consortium name="EnsemblPlants"/>
        </authorList>
    </citation>
    <scope>IDENTIFICATION</scope>
</reference>
<organism evidence="1">
    <name type="scientific">Oryza barthii</name>
    <dbReference type="NCBI Taxonomy" id="65489"/>
    <lineage>
        <taxon>Eukaryota</taxon>
        <taxon>Viridiplantae</taxon>
        <taxon>Streptophyta</taxon>
        <taxon>Embryophyta</taxon>
        <taxon>Tracheophyta</taxon>
        <taxon>Spermatophyta</taxon>
        <taxon>Magnoliopsida</taxon>
        <taxon>Liliopsida</taxon>
        <taxon>Poales</taxon>
        <taxon>Poaceae</taxon>
        <taxon>BOP clade</taxon>
        <taxon>Oryzoideae</taxon>
        <taxon>Oryzeae</taxon>
        <taxon>Oryzinae</taxon>
        <taxon>Oryza</taxon>
    </lineage>
</organism>
<accession>A0A0D3ENW1</accession>
<name>A0A0D3ENW1_9ORYZ</name>
<evidence type="ECO:0000313" key="1">
    <source>
        <dbReference type="EnsemblPlants" id="OBART01G15730.1"/>
    </source>
</evidence>
<dbReference type="Proteomes" id="UP000026960">
    <property type="component" value="Chromosome 1"/>
</dbReference>
<keyword evidence="2" id="KW-1185">Reference proteome</keyword>
<protein>
    <submittedName>
        <fullName evidence="1">Uncharacterized protein</fullName>
    </submittedName>
</protein>
<dbReference type="EnsemblPlants" id="OBART01G15730.1">
    <property type="protein sequence ID" value="OBART01G15730.1"/>
    <property type="gene ID" value="OBART01G15730"/>
</dbReference>
<dbReference type="HOGENOM" id="CLU_1512812_0_0_1"/>
<dbReference type="AlphaFoldDB" id="A0A0D3ENW1"/>